<dbReference type="PANTHER" id="PTHR31027:SF2">
    <property type="entry name" value="LEBERCILIN DOMAIN-CONTAINING PROTEIN"/>
    <property type="match status" value="1"/>
</dbReference>
<dbReference type="InterPro" id="IPR039604">
    <property type="entry name" value="Bfr1"/>
</dbReference>
<sequence length="543" mass="59884">MASTKTKSASTSGAGKKPKAAVTSSTTGSSSPVLSTASEAVTYGSGRPDKKIYDAEQQKIQVDIDAVQVKLGAVREKLNLTTRGGPGNDRRNELRAELDQIRGQQSSNKLARGKVFDQLNALQEGVQKKIKDLNVARSKILYKTVADVDERIKQLDKQVESGNLKIADEKRALAEISQLKRNRRTVEGFQAEQDGIEKDRATADELKKQLDDPEARAISERYEAIKGELDELKKEGDEAYANRSKLMDERSALQAQLDTLYGQKRESAQRFREANDRHWAKVTEDRARREERHRAQRIAEAEAKKKELVDRLREDASVPAFQAQIEDCQTLIDYFSGKTSTPAALSTTSHEKTELVGVPKLELRKVEAQEGLVVRKKKGEEEEAYFVGGGKGKKNKKGGSKPVSASNSNSSEAPSGQLNIPLPTLSALLSLSIPPPTSTADLPRVVEDLKTKKAWFEANQERVTAENKEKAEAEIRRLTGGDKQDIVSPEEIKPPNGVPEWPTEPAPTPASTLISPIAVPSEEEVEEKLESVAEDDVEEKKDE</sequence>
<evidence type="ECO:0000313" key="4">
    <source>
        <dbReference type="Proteomes" id="UP001497453"/>
    </source>
</evidence>
<reference evidence="4" key="1">
    <citation type="submission" date="2024-04" db="EMBL/GenBank/DDBJ databases">
        <authorList>
            <person name="Shaw F."/>
            <person name="Minotto A."/>
        </authorList>
    </citation>
    <scope>NUCLEOTIDE SEQUENCE [LARGE SCALE GENOMIC DNA]</scope>
</reference>
<proteinExistence type="predicted"/>
<keyword evidence="1" id="KW-0175">Coiled coil</keyword>
<feature type="compositionally biased region" description="Low complexity" evidence="2">
    <location>
        <begin position="400"/>
        <end position="420"/>
    </location>
</feature>
<feature type="region of interest" description="Disordered" evidence="2">
    <location>
        <begin position="1"/>
        <end position="49"/>
    </location>
</feature>
<evidence type="ECO:0000256" key="1">
    <source>
        <dbReference type="SAM" id="Coils"/>
    </source>
</evidence>
<gene>
    <name evidence="3" type="ORF">GFSPODELE1_LOCUS3214</name>
</gene>
<feature type="coiled-coil region" evidence="1">
    <location>
        <begin position="215"/>
        <end position="249"/>
    </location>
</feature>
<evidence type="ECO:0000256" key="2">
    <source>
        <dbReference type="SAM" id="MobiDB-lite"/>
    </source>
</evidence>
<name>A0ABP1D2D6_9APHY</name>
<dbReference type="EMBL" id="OZ037945">
    <property type="protein sequence ID" value="CAL1700602.1"/>
    <property type="molecule type" value="Genomic_DNA"/>
</dbReference>
<feature type="region of interest" description="Disordered" evidence="2">
    <location>
        <begin position="383"/>
        <end position="420"/>
    </location>
</feature>
<dbReference type="Proteomes" id="UP001497453">
    <property type="component" value="Chromosome 2"/>
</dbReference>
<feature type="compositionally biased region" description="Acidic residues" evidence="2">
    <location>
        <begin position="521"/>
        <end position="537"/>
    </location>
</feature>
<evidence type="ECO:0008006" key="5">
    <source>
        <dbReference type="Google" id="ProtNLM"/>
    </source>
</evidence>
<feature type="compositionally biased region" description="Low complexity" evidence="2">
    <location>
        <begin position="1"/>
        <end position="36"/>
    </location>
</feature>
<feature type="compositionally biased region" description="Basic and acidic residues" evidence="2">
    <location>
        <begin position="461"/>
        <end position="493"/>
    </location>
</feature>
<organism evidence="3 4">
    <name type="scientific">Somion occarium</name>
    <dbReference type="NCBI Taxonomy" id="3059160"/>
    <lineage>
        <taxon>Eukaryota</taxon>
        <taxon>Fungi</taxon>
        <taxon>Dikarya</taxon>
        <taxon>Basidiomycota</taxon>
        <taxon>Agaricomycotina</taxon>
        <taxon>Agaricomycetes</taxon>
        <taxon>Polyporales</taxon>
        <taxon>Cerrenaceae</taxon>
        <taxon>Somion</taxon>
    </lineage>
</organism>
<feature type="region of interest" description="Disordered" evidence="2">
    <location>
        <begin position="461"/>
        <end position="543"/>
    </location>
</feature>
<protein>
    <recommendedName>
        <fullName evidence="5">Nuclear segregation protein Bfr1</fullName>
    </recommendedName>
</protein>
<evidence type="ECO:0000313" key="3">
    <source>
        <dbReference type="EMBL" id="CAL1700602.1"/>
    </source>
</evidence>
<dbReference type="PANTHER" id="PTHR31027">
    <property type="entry name" value="NUCLEAR SEGREGATION PROTEIN BFR1"/>
    <property type="match status" value="1"/>
</dbReference>
<keyword evidence="4" id="KW-1185">Reference proteome</keyword>
<accession>A0ABP1D2D6</accession>